<dbReference type="SUPFAM" id="SSF117281">
    <property type="entry name" value="Kelch motif"/>
    <property type="match status" value="1"/>
</dbReference>
<dbReference type="Proteomes" id="UP001189624">
    <property type="component" value="Chromosome 6"/>
</dbReference>
<keyword evidence="4" id="KW-0446">Lipid-binding</keyword>
<dbReference type="SUPFAM" id="SSF47027">
    <property type="entry name" value="Acyl-CoA binding protein"/>
    <property type="match status" value="1"/>
</dbReference>
<proteinExistence type="inferred from homology"/>
<dbReference type="Gene3D" id="1.20.80.10">
    <property type="match status" value="1"/>
</dbReference>
<reference evidence="7" key="1">
    <citation type="submission" date="2023-10" db="EMBL/GenBank/DDBJ databases">
        <authorList>
            <person name="Domelevo Entfellner J.-B."/>
        </authorList>
    </citation>
    <scope>NUCLEOTIDE SEQUENCE</scope>
</reference>
<evidence type="ECO:0000256" key="2">
    <source>
        <dbReference type="ARBA" id="ARBA00022441"/>
    </source>
</evidence>
<keyword evidence="2" id="KW-0880">Kelch repeat</keyword>
<feature type="domain" description="ACB" evidence="6">
    <location>
        <begin position="258"/>
        <end position="335"/>
    </location>
</feature>
<sequence length="835" mass="93006">MEGKARNSLTCLQARIKSWWKVQMKKLLVFLTTDALESISAVVLSAQPVAGLVCVVNGFGGRRSLRRSYMCSCSRIRIPSNQLYFLLELADERVALPIYFYRKQSNERKELGWGYPKRKQVKAAKPVSYSFRCQTKEIGMASSSSASKGSNSVEERNYPTIWRLRSRWFVRIGTGSFLRQHNRVNIRQHSTASNRYTLKQFTQFIIIPHSEKYVPRVNPVLLVVTRTIGYLPRRRGIRVRRRDRLERRCLNSGSNGLSSSTWRRGRRGSLSFNVEEWNNDLLASVGPCNVPEPSTWKIVEHSKWASWNQLGSMSSAEAMRLFLKILEEEDPGWDSRASNSVVEPVIDVQMNVSVIKAISSIKYGILFVLWCFSQMHNSKVEPVIENGNSYPETKTISNQNGSEVGTQDKDIVVEGFGSVGVYDQWTAPPVSGQRPKARYEHGAAIVQDKLYIYGGKHNGRYLNDLHVLDLRSWTWSKIEAMAGDESPTTSIPCAGHSLIPWGNKLLSVAGHAKDPCESIQEHEKVKVLDLQTATWSTLKTFGKAPVSRGGQSVTLVGGTLVVFGGQDAKRTLLNDLHILDLETMTWDEIDAVGVPPSPRSDHTAAVHVDRYLLIFGGGSHATCYNDLHVLDFQTMEWSHPTQLGEIPTPRAGHAGVTVGENWFIVGGGDNKSGVSETVVLNMSTLAWSVGLSLVVSSYNGEDVLISFGGYDGRYNNEVYVLKPSHKSTLQSKIIENIVPDSVSAIPNATNATRDVESEFEAGQGKNWEVLLDNADAAVCLLHAVKSKGDIISVLKAEKEELESSLSKEKQHALQLKQELAEAESRNSDLYKVNHL</sequence>
<evidence type="ECO:0000313" key="7">
    <source>
        <dbReference type="EMBL" id="CAJ1960830.1"/>
    </source>
</evidence>
<keyword evidence="8" id="KW-1185">Reference proteome</keyword>
<dbReference type="InterPro" id="IPR056819">
    <property type="entry name" value="ACBP4-6_C"/>
</dbReference>
<dbReference type="FunFam" id="2.120.10.80:FF:000098">
    <property type="entry name" value="Acyl-CoA-binding domain-containing protein 4"/>
    <property type="match status" value="1"/>
</dbReference>
<dbReference type="AlphaFoldDB" id="A0AA86SLY1"/>
<dbReference type="Pfam" id="PF00887">
    <property type="entry name" value="ACBP"/>
    <property type="match status" value="1"/>
</dbReference>
<organism evidence="7 8">
    <name type="scientific">Sphenostylis stenocarpa</name>
    <dbReference type="NCBI Taxonomy" id="92480"/>
    <lineage>
        <taxon>Eukaryota</taxon>
        <taxon>Viridiplantae</taxon>
        <taxon>Streptophyta</taxon>
        <taxon>Embryophyta</taxon>
        <taxon>Tracheophyta</taxon>
        <taxon>Spermatophyta</taxon>
        <taxon>Magnoliopsida</taxon>
        <taxon>eudicotyledons</taxon>
        <taxon>Gunneridae</taxon>
        <taxon>Pentapetalae</taxon>
        <taxon>rosids</taxon>
        <taxon>fabids</taxon>
        <taxon>Fabales</taxon>
        <taxon>Fabaceae</taxon>
        <taxon>Papilionoideae</taxon>
        <taxon>50 kb inversion clade</taxon>
        <taxon>NPAAA clade</taxon>
        <taxon>indigoferoid/millettioid clade</taxon>
        <taxon>Phaseoleae</taxon>
        <taxon>Sphenostylis</taxon>
    </lineage>
</organism>
<evidence type="ECO:0000256" key="3">
    <source>
        <dbReference type="ARBA" id="ARBA00022737"/>
    </source>
</evidence>
<dbReference type="SMART" id="SM00612">
    <property type="entry name" value="Kelch"/>
    <property type="match status" value="3"/>
</dbReference>
<dbReference type="GO" id="GO:0006869">
    <property type="term" value="P:lipid transport"/>
    <property type="evidence" value="ECO:0007669"/>
    <property type="project" value="TreeGrafter"/>
</dbReference>
<dbReference type="InterPro" id="IPR006652">
    <property type="entry name" value="Kelch_1"/>
</dbReference>
<keyword evidence="3" id="KW-0677">Repeat</keyword>
<evidence type="ECO:0000256" key="5">
    <source>
        <dbReference type="SAM" id="Coils"/>
    </source>
</evidence>
<dbReference type="Pfam" id="PF24922">
    <property type="entry name" value="ACBP4_C"/>
    <property type="match status" value="1"/>
</dbReference>
<dbReference type="Pfam" id="PF24681">
    <property type="entry name" value="Kelch_KLHDC2_KLHL20_DRC7"/>
    <property type="match status" value="1"/>
</dbReference>
<dbReference type="Gramene" id="rna-AYBTSS11_LOCUS18404">
    <property type="protein sequence ID" value="CAJ1960830.1"/>
    <property type="gene ID" value="gene-AYBTSS11_LOCUS18404"/>
</dbReference>
<dbReference type="EMBL" id="OY731403">
    <property type="protein sequence ID" value="CAJ1960830.1"/>
    <property type="molecule type" value="Genomic_DNA"/>
</dbReference>
<dbReference type="PROSITE" id="PS51228">
    <property type="entry name" value="ACB_2"/>
    <property type="match status" value="1"/>
</dbReference>
<feature type="coiled-coil region" evidence="5">
    <location>
        <begin position="791"/>
        <end position="832"/>
    </location>
</feature>
<evidence type="ECO:0000256" key="4">
    <source>
        <dbReference type="ARBA" id="ARBA00023121"/>
    </source>
</evidence>
<dbReference type="InterPro" id="IPR015915">
    <property type="entry name" value="Kelch-typ_b-propeller"/>
</dbReference>
<dbReference type="GO" id="GO:0005829">
    <property type="term" value="C:cytosol"/>
    <property type="evidence" value="ECO:0007669"/>
    <property type="project" value="TreeGrafter"/>
</dbReference>
<dbReference type="GO" id="GO:0000062">
    <property type="term" value="F:fatty-acyl-CoA binding"/>
    <property type="evidence" value="ECO:0007669"/>
    <property type="project" value="InterPro"/>
</dbReference>
<accession>A0AA86SLY1</accession>
<evidence type="ECO:0000259" key="6">
    <source>
        <dbReference type="PROSITE" id="PS51228"/>
    </source>
</evidence>
<dbReference type="InterPro" id="IPR000582">
    <property type="entry name" value="Acyl-CoA-binding_protein"/>
</dbReference>
<keyword evidence="5" id="KW-0175">Coiled coil</keyword>
<dbReference type="FunFam" id="2.120.10.80:FF:000089">
    <property type="entry name" value="Acyl-CoA-binding domain-containing protein 4"/>
    <property type="match status" value="1"/>
</dbReference>
<gene>
    <name evidence="7" type="ORF">AYBTSS11_LOCUS18404</name>
</gene>
<dbReference type="PANTHER" id="PTHR46093:SF3">
    <property type="entry name" value="ACYL-COA-BINDING DOMAIN-CONTAINING PROTEIN 4"/>
    <property type="match status" value="1"/>
</dbReference>
<dbReference type="Gene3D" id="2.120.10.80">
    <property type="entry name" value="Kelch-type beta propeller"/>
    <property type="match status" value="2"/>
</dbReference>
<dbReference type="InterPro" id="IPR035984">
    <property type="entry name" value="Acyl-CoA-binding_sf"/>
</dbReference>
<dbReference type="Pfam" id="PF01344">
    <property type="entry name" value="Kelch_1"/>
    <property type="match status" value="1"/>
</dbReference>
<name>A0AA86SLY1_9FABA</name>
<evidence type="ECO:0000313" key="8">
    <source>
        <dbReference type="Proteomes" id="UP001189624"/>
    </source>
</evidence>
<protein>
    <recommendedName>
        <fullName evidence="6">ACB domain-containing protein</fullName>
    </recommendedName>
</protein>
<dbReference type="InterPro" id="IPR014352">
    <property type="entry name" value="FERM/acyl-CoA-bd_prot_sf"/>
</dbReference>
<comment type="similarity">
    <text evidence="1">Belongs to the ACBP family.</text>
</comment>
<evidence type="ECO:0000256" key="1">
    <source>
        <dbReference type="ARBA" id="ARBA00005567"/>
    </source>
</evidence>
<dbReference type="PANTHER" id="PTHR46093">
    <property type="entry name" value="ACYL-COA-BINDING DOMAIN-CONTAINING PROTEIN 5"/>
    <property type="match status" value="1"/>
</dbReference>